<feature type="non-terminal residue" evidence="2">
    <location>
        <position position="1"/>
    </location>
</feature>
<feature type="compositionally biased region" description="Polar residues" evidence="1">
    <location>
        <begin position="34"/>
        <end position="44"/>
    </location>
</feature>
<evidence type="ECO:0000313" key="3">
    <source>
        <dbReference type="Proteomes" id="UP001476798"/>
    </source>
</evidence>
<reference evidence="2 3" key="1">
    <citation type="submission" date="2021-06" db="EMBL/GenBank/DDBJ databases">
        <authorList>
            <person name="Palmer J.M."/>
        </authorList>
    </citation>
    <scope>NUCLEOTIDE SEQUENCE [LARGE SCALE GENOMIC DNA]</scope>
    <source>
        <strain evidence="2 3">GA_2019</strain>
        <tissue evidence="2">Muscle</tissue>
    </source>
</reference>
<protein>
    <submittedName>
        <fullName evidence="2">Uncharacterized protein</fullName>
    </submittedName>
</protein>
<accession>A0ABV0P6I5</accession>
<sequence length="60" mass="6597">SGNRTQFKVKERVRPQPESVRDTSIALRERAVAGTSSKLCTSTTKRVHASAGESPRVSER</sequence>
<feature type="region of interest" description="Disordered" evidence="1">
    <location>
        <begin position="34"/>
        <end position="60"/>
    </location>
</feature>
<name>A0ABV0P6I5_9TELE</name>
<keyword evidence="3" id="KW-1185">Reference proteome</keyword>
<dbReference type="Proteomes" id="UP001476798">
    <property type="component" value="Unassembled WGS sequence"/>
</dbReference>
<comment type="caution">
    <text evidence="2">The sequence shown here is derived from an EMBL/GenBank/DDBJ whole genome shotgun (WGS) entry which is preliminary data.</text>
</comment>
<feature type="compositionally biased region" description="Basic and acidic residues" evidence="1">
    <location>
        <begin position="8"/>
        <end position="21"/>
    </location>
</feature>
<feature type="region of interest" description="Disordered" evidence="1">
    <location>
        <begin position="1"/>
        <end position="21"/>
    </location>
</feature>
<organism evidence="2 3">
    <name type="scientific">Goodea atripinnis</name>
    <dbReference type="NCBI Taxonomy" id="208336"/>
    <lineage>
        <taxon>Eukaryota</taxon>
        <taxon>Metazoa</taxon>
        <taxon>Chordata</taxon>
        <taxon>Craniata</taxon>
        <taxon>Vertebrata</taxon>
        <taxon>Euteleostomi</taxon>
        <taxon>Actinopterygii</taxon>
        <taxon>Neopterygii</taxon>
        <taxon>Teleostei</taxon>
        <taxon>Neoteleostei</taxon>
        <taxon>Acanthomorphata</taxon>
        <taxon>Ovalentaria</taxon>
        <taxon>Atherinomorphae</taxon>
        <taxon>Cyprinodontiformes</taxon>
        <taxon>Goodeidae</taxon>
        <taxon>Goodea</taxon>
    </lineage>
</organism>
<dbReference type="EMBL" id="JAHRIO010061921">
    <property type="protein sequence ID" value="MEQ2179061.1"/>
    <property type="molecule type" value="Genomic_DNA"/>
</dbReference>
<proteinExistence type="predicted"/>
<evidence type="ECO:0000256" key="1">
    <source>
        <dbReference type="SAM" id="MobiDB-lite"/>
    </source>
</evidence>
<gene>
    <name evidence="2" type="ORF">GOODEAATRI_020695</name>
</gene>
<evidence type="ECO:0000313" key="2">
    <source>
        <dbReference type="EMBL" id="MEQ2179061.1"/>
    </source>
</evidence>